<dbReference type="Gene3D" id="3.90.190.10">
    <property type="entry name" value="Protein tyrosine phosphatase superfamily"/>
    <property type="match status" value="1"/>
</dbReference>
<dbReference type="InterPro" id="IPR029021">
    <property type="entry name" value="Prot-tyrosine_phosphatase-like"/>
</dbReference>
<dbReference type="GO" id="GO:0043409">
    <property type="term" value="P:negative regulation of MAPK cascade"/>
    <property type="evidence" value="ECO:0007669"/>
    <property type="project" value="TreeGrafter"/>
</dbReference>
<reference evidence="7" key="1">
    <citation type="submission" date="2021-01" db="EMBL/GenBank/DDBJ databases">
        <authorList>
            <person name="Corre E."/>
            <person name="Pelletier E."/>
            <person name="Niang G."/>
            <person name="Scheremetjew M."/>
            <person name="Finn R."/>
            <person name="Kale V."/>
            <person name="Holt S."/>
            <person name="Cochrane G."/>
            <person name="Meng A."/>
            <person name="Brown T."/>
            <person name="Cohen L."/>
        </authorList>
    </citation>
    <scope>NUCLEOTIDE SEQUENCE</scope>
    <source>
        <strain evidence="7">CCMP281</strain>
    </source>
</reference>
<dbReference type="PANTHER" id="PTHR10159:SF529">
    <property type="entry name" value="TYROSINE-PROTEIN PHOSPHATASE DOMAIN-CONTAINING PROTEIN"/>
    <property type="match status" value="1"/>
</dbReference>
<dbReference type="InterPro" id="IPR016130">
    <property type="entry name" value="Tyr_Pase_AS"/>
</dbReference>
<protein>
    <recommendedName>
        <fullName evidence="2">protein-tyrosine-phosphatase</fullName>
        <ecNumber evidence="2">3.1.3.48</ecNumber>
    </recommendedName>
</protein>
<dbReference type="GO" id="GO:0005737">
    <property type="term" value="C:cytoplasm"/>
    <property type="evidence" value="ECO:0007669"/>
    <property type="project" value="TreeGrafter"/>
</dbReference>
<dbReference type="CDD" id="cd14498">
    <property type="entry name" value="DSP"/>
    <property type="match status" value="1"/>
</dbReference>
<evidence type="ECO:0000259" key="5">
    <source>
        <dbReference type="PROSITE" id="PS50054"/>
    </source>
</evidence>
<dbReference type="SMART" id="SM00404">
    <property type="entry name" value="PTPc_motif"/>
    <property type="match status" value="1"/>
</dbReference>
<name>A0A7S3ATW7_9EUKA</name>
<gene>
    <name evidence="7" type="ORF">HERI1096_LOCUS15691</name>
</gene>
<dbReference type="SUPFAM" id="SSF52799">
    <property type="entry name" value="(Phosphotyrosine protein) phosphatases II"/>
    <property type="match status" value="1"/>
</dbReference>
<proteinExistence type="inferred from homology"/>
<dbReference type="InterPro" id="IPR000340">
    <property type="entry name" value="Dual-sp_phosphatase_cat-dom"/>
</dbReference>
<evidence type="ECO:0000313" key="7">
    <source>
        <dbReference type="EMBL" id="CAE0115006.1"/>
    </source>
</evidence>
<evidence type="ECO:0000256" key="2">
    <source>
        <dbReference type="ARBA" id="ARBA00013064"/>
    </source>
</evidence>
<evidence type="ECO:0000256" key="1">
    <source>
        <dbReference type="ARBA" id="ARBA00008601"/>
    </source>
</evidence>
<dbReference type="PROSITE" id="PS00383">
    <property type="entry name" value="TYR_PHOSPHATASE_1"/>
    <property type="match status" value="1"/>
</dbReference>
<evidence type="ECO:0000256" key="3">
    <source>
        <dbReference type="ARBA" id="ARBA00022801"/>
    </source>
</evidence>
<keyword evidence="3" id="KW-0378">Hydrolase</keyword>
<keyword evidence="4" id="KW-0904">Protein phosphatase</keyword>
<dbReference type="EMBL" id="HBHX01028108">
    <property type="protein sequence ID" value="CAE0115006.1"/>
    <property type="molecule type" value="Transcribed_RNA"/>
</dbReference>
<dbReference type="InterPro" id="IPR003595">
    <property type="entry name" value="Tyr_Pase_cat"/>
</dbReference>
<accession>A0A7S3ATW7</accession>
<dbReference type="InterPro" id="IPR020422">
    <property type="entry name" value="TYR_PHOSPHATASE_DUAL_dom"/>
</dbReference>
<dbReference type="GO" id="GO:0004725">
    <property type="term" value="F:protein tyrosine phosphatase activity"/>
    <property type="evidence" value="ECO:0007669"/>
    <property type="project" value="UniProtKB-EC"/>
</dbReference>
<dbReference type="Pfam" id="PF00782">
    <property type="entry name" value="DSPc"/>
    <property type="match status" value="1"/>
</dbReference>
<feature type="domain" description="Tyrosine-protein phosphatase" evidence="5">
    <location>
        <begin position="1"/>
        <end position="141"/>
    </location>
</feature>
<dbReference type="EC" id="3.1.3.48" evidence="2"/>
<feature type="domain" description="Tyrosine specific protein phosphatases" evidence="6">
    <location>
        <begin position="65"/>
        <end position="119"/>
    </location>
</feature>
<dbReference type="InterPro" id="IPR000387">
    <property type="entry name" value="Tyr_Pase_dom"/>
</dbReference>
<dbReference type="SMART" id="SM00195">
    <property type="entry name" value="DSPc"/>
    <property type="match status" value="1"/>
</dbReference>
<dbReference type="AlphaFoldDB" id="A0A7S3ATW7"/>
<dbReference type="PROSITE" id="PS50056">
    <property type="entry name" value="TYR_PHOSPHATASE_2"/>
    <property type="match status" value="1"/>
</dbReference>
<dbReference type="PROSITE" id="PS50054">
    <property type="entry name" value="TYR_PHOSPHATASE_DUAL"/>
    <property type="match status" value="1"/>
</dbReference>
<comment type="similarity">
    <text evidence="1">Belongs to the protein-tyrosine phosphatase family. Non-receptor class dual specificity subfamily.</text>
</comment>
<dbReference type="PANTHER" id="PTHR10159">
    <property type="entry name" value="DUAL SPECIFICITY PROTEIN PHOSPHATASE"/>
    <property type="match status" value="1"/>
</dbReference>
<evidence type="ECO:0000256" key="4">
    <source>
        <dbReference type="ARBA" id="ARBA00022912"/>
    </source>
</evidence>
<sequence length="171" mass="18733">MPHLLLGDKRSANCLSTLEAFEITHICNVAGRYGGSRPSAWRTGHYLQVNADDEEGYPILARHLDDVIAFIQRCRDEGGRCLIHCQAGINRSGVLAIAALMLTEQLPVLEAVSRCKNARGVILSNHSFQTQLVALARRHGLLGQRPAGLPTRVALEHRQPRRSAATALRGL</sequence>
<organism evidence="7">
    <name type="scientific">Haptolina ericina</name>
    <dbReference type="NCBI Taxonomy" id="156174"/>
    <lineage>
        <taxon>Eukaryota</taxon>
        <taxon>Haptista</taxon>
        <taxon>Haptophyta</taxon>
        <taxon>Prymnesiophyceae</taxon>
        <taxon>Prymnesiales</taxon>
        <taxon>Prymnesiaceae</taxon>
        <taxon>Haptolina</taxon>
    </lineage>
</organism>
<evidence type="ECO:0000259" key="6">
    <source>
        <dbReference type="PROSITE" id="PS50056"/>
    </source>
</evidence>